<dbReference type="GeneID" id="5884157"/>
<evidence type="ECO:0000313" key="3">
    <source>
        <dbReference type="Proteomes" id="UP000008076"/>
    </source>
</evidence>
<reference evidence="3" key="1">
    <citation type="submission" date="2007-12" db="EMBL/GenBank/DDBJ databases">
        <title>Annotation of Entamoeba dispar SAW760.</title>
        <authorList>
            <person name="Lorenzi H."/>
            <person name="Inman J."/>
            <person name="Schobel S."/>
            <person name="Amedeo P."/>
            <person name="Caler E."/>
        </authorList>
    </citation>
    <scope>NUCLEOTIDE SEQUENCE [LARGE SCALE GENOMIC DNA]</scope>
    <source>
        <strain evidence="3">ATCC PRA-260 / SAW760</strain>
    </source>
</reference>
<dbReference type="EMBL" id="DS549876">
    <property type="protein sequence ID" value="EDR24599.1"/>
    <property type="molecule type" value="Genomic_DNA"/>
</dbReference>
<proteinExistence type="predicted"/>
<gene>
    <name evidence="2" type="ORF">EDI_175980</name>
</gene>
<dbReference type="VEuPathDB" id="AmoebaDB:EDI_175980"/>
<dbReference type="KEGG" id="edi:EDI_175980"/>
<accession>B0ELJ7</accession>
<dbReference type="RefSeq" id="XP_001739036.1">
    <property type="nucleotide sequence ID" value="XM_001738984.1"/>
</dbReference>
<name>B0ELJ7_ENTDS</name>
<feature type="compositionally biased region" description="Polar residues" evidence="1">
    <location>
        <begin position="1"/>
        <end position="12"/>
    </location>
</feature>
<protein>
    <submittedName>
        <fullName evidence="2">Uncharacterized protein</fullName>
    </submittedName>
</protein>
<feature type="region of interest" description="Disordered" evidence="1">
    <location>
        <begin position="1"/>
        <end position="49"/>
    </location>
</feature>
<evidence type="ECO:0000313" key="2">
    <source>
        <dbReference type="EMBL" id="EDR24599.1"/>
    </source>
</evidence>
<dbReference type="eggNOG" id="ENOG502RFF2">
    <property type="taxonomic scope" value="Eukaryota"/>
</dbReference>
<evidence type="ECO:0000256" key="1">
    <source>
        <dbReference type="SAM" id="MobiDB-lite"/>
    </source>
</evidence>
<keyword evidence="3" id="KW-1185">Reference proteome</keyword>
<organism evidence="3">
    <name type="scientific">Entamoeba dispar (strain ATCC PRA-260 / SAW760)</name>
    <dbReference type="NCBI Taxonomy" id="370354"/>
    <lineage>
        <taxon>Eukaryota</taxon>
        <taxon>Amoebozoa</taxon>
        <taxon>Evosea</taxon>
        <taxon>Archamoebae</taxon>
        <taxon>Mastigamoebida</taxon>
        <taxon>Entamoebidae</taxon>
        <taxon>Entamoeba</taxon>
    </lineage>
</organism>
<dbReference type="AlphaFoldDB" id="B0ELJ7"/>
<dbReference type="OrthoDB" id="32319at2759"/>
<dbReference type="Proteomes" id="UP000008076">
    <property type="component" value="Unassembled WGS sequence"/>
</dbReference>
<sequence>MNNFSRKTTKPNQKPIRKPSSQKHREEEDDDDNDTEEIHMDNESFDDYVPGSPIYSSRISLTPTVNNATKIRNYLKLFMKDSTNLYNAPKYNNLIYVRIPNSVTDYKHGNMFDKIKTEILSCFEKVNKTDDNDNGDKKLNDLMKVLEKYKTIKSAIGSNIINIYNSIKNSLYDFIKKSFDGDGLFYLADSNEELNTNIIMVSNIIITLQKRIIIREGKSAAFDVDKFYGNPGKKVQKTYTVGLKDSIDDFSALGKTRRDKKTNSSIAKSPNAFNLHSFILLNISLNDLKNYRFFEGKNNAVAIAHMINAKVIPNCIGNIWVYVRDWPEEKGRSGKFNIGKQNITWTGGKYHPDPLKDDITKYLIINI</sequence>